<dbReference type="EMBL" id="MHOR01000023">
    <property type="protein sequence ID" value="OGZ66827.1"/>
    <property type="molecule type" value="Genomic_DNA"/>
</dbReference>
<evidence type="ECO:0000313" key="5">
    <source>
        <dbReference type="EMBL" id="OGZ66827.1"/>
    </source>
</evidence>
<proteinExistence type="predicted"/>
<evidence type="ECO:0000259" key="4">
    <source>
        <dbReference type="PROSITE" id="PS51084"/>
    </source>
</evidence>
<dbReference type="InterPro" id="IPR001310">
    <property type="entry name" value="Histidine_triad_HIT"/>
</dbReference>
<evidence type="ECO:0000313" key="6">
    <source>
        <dbReference type="Proteomes" id="UP000178380"/>
    </source>
</evidence>
<dbReference type="GO" id="GO:0003824">
    <property type="term" value="F:catalytic activity"/>
    <property type="evidence" value="ECO:0007669"/>
    <property type="project" value="InterPro"/>
</dbReference>
<dbReference type="InterPro" id="IPR011146">
    <property type="entry name" value="HIT-like"/>
</dbReference>
<evidence type="ECO:0000256" key="2">
    <source>
        <dbReference type="PIRSR" id="PIRSR601310-3"/>
    </source>
</evidence>
<organism evidence="5 6">
    <name type="scientific">Candidatus Staskawiczbacteria bacterium RIFCSPHIGHO2_02_FULL_34_10</name>
    <dbReference type="NCBI Taxonomy" id="1802205"/>
    <lineage>
        <taxon>Bacteria</taxon>
        <taxon>Candidatus Staskawicziibacteriota</taxon>
    </lineage>
</organism>
<dbReference type="PANTHER" id="PTHR46648:SF1">
    <property type="entry name" value="ADENOSINE 5'-MONOPHOSPHORAMIDASE HNT1"/>
    <property type="match status" value="1"/>
</dbReference>
<dbReference type="SUPFAM" id="SSF54197">
    <property type="entry name" value="HIT-like"/>
    <property type="match status" value="1"/>
</dbReference>
<dbReference type="Gene3D" id="3.30.428.10">
    <property type="entry name" value="HIT-like"/>
    <property type="match status" value="1"/>
</dbReference>
<sequence>MDCIFCKIVKGEIDSAKVLENDKVLAFLDVNPVAKGHCLVIPKMHFENIFDITDEILGEVIFLAKYISENLKNSFETEGINLVQSSGSKAGQAIFHFHLHIIPRYQGDLLGHPFDNAEKGKTTLEELKKIADKIHP</sequence>
<dbReference type="PRINTS" id="PR00332">
    <property type="entry name" value="HISTRIAD"/>
</dbReference>
<dbReference type="GO" id="GO:0009117">
    <property type="term" value="P:nucleotide metabolic process"/>
    <property type="evidence" value="ECO:0007669"/>
    <property type="project" value="TreeGrafter"/>
</dbReference>
<dbReference type="PROSITE" id="PS51084">
    <property type="entry name" value="HIT_2"/>
    <property type="match status" value="1"/>
</dbReference>
<dbReference type="AlphaFoldDB" id="A0A1G2HWJ1"/>
<evidence type="ECO:0000256" key="1">
    <source>
        <dbReference type="PIRSR" id="PIRSR601310-1"/>
    </source>
</evidence>
<dbReference type="CDD" id="cd01277">
    <property type="entry name" value="HINT_subgroup"/>
    <property type="match status" value="1"/>
</dbReference>
<feature type="active site" description="Tele-AMP-histidine intermediate" evidence="1">
    <location>
        <position position="98"/>
    </location>
</feature>
<dbReference type="InterPro" id="IPR039384">
    <property type="entry name" value="HINT"/>
</dbReference>
<protein>
    <recommendedName>
        <fullName evidence="4">HIT domain-containing protein</fullName>
    </recommendedName>
</protein>
<name>A0A1G2HWJ1_9BACT</name>
<accession>A0A1G2HWJ1</accession>
<feature type="domain" description="HIT" evidence="4">
    <location>
        <begin position="4"/>
        <end position="111"/>
    </location>
</feature>
<feature type="short sequence motif" description="Histidine triad motif" evidence="2 3">
    <location>
        <begin position="96"/>
        <end position="100"/>
    </location>
</feature>
<dbReference type="Proteomes" id="UP000178380">
    <property type="component" value="Unassembled WGS sequence"/>
</dbReference>
<reference evidence="5 6" key="1">
    <citation type="journal article" date="2016" name="Nat. Commun.">
        <title>Thousands of microbial genomes shed light on interconnected biogeochemical processes in an aquifer system.</title>
        <authorList>
            <person name="Anantharaman K."/>
            <person name="Brown C.T."/>
            <person name="Hug L.A."/>
            <person name="Sharon I."/>
            <person name="Castelle C.J."/>
            <person name="Probst A.J."/>
            <person name="Thomas B.C."/>
            <person name="Singh A."/>
            <person name="Wilkins M.J."/>
            <person name="Karaoz U."/>
            <person name="Brodie E.L."/>
            <person name="Williams K.H."/>
            <person name="Hubbard S.S."/>
            <person name="Banfield J.F."/>
        </authorList>
    </citation>
    <scope>NUCLEOTIDE SEQUENCE [LARGE SCALE GENOMIC DNA]</scope>
</reference>
<dbReference type="InterPro" id="IPR036265">
    <property type="entry name" value="HIT-like_sf"/>
</dbReference>
<dbReference type="STRING" id="1802205.A3C58_01100"/>
<evidence type="ECO:0000256" key="3">
    <source>
        <dbReference type="PROSITE-ProRule" id="PRU00464"/>
    </source>
</evidence>
<gene>
    <name evidence="5" type="ORF">A3C58_01100</name>
</gene>
<dbReference type="Pfam" id="PF01230">
    <property type="entry name" value="HIT"/>
    <property type="match status" value="1"/>
</dbReference>
<dbReference type="PANTHER" id="PTHR46648">
    <property type="entry name" value="HIT FAMILY PROTEIN 1"/>
    <property type="match status" value="1"/>
</dbReference>
<comment type="caution">
    <text evidence="5">The sequence shown here is derived from an EMBL/GenBank/DDBJ whole genome shotgun (WGS) entry which is preliminary data.</text>
</comment>